<dbReference type="KEGG" id="tbv:H9L17_15615"/>
<keyword evidence="1" id="KW-1133">Transmembrane helix</keyword>
<keyword evidence="1" id="KW-0472">Membrane</keyword>
<keyword evidence="3" id="KW-1185">Reference proteome</keyword>
<dbReference type="InterPro" id="IPR021354">
    <property type="entry name" value="DUF2975"/>
</dbReference>
<feature type="transmembrane region" description="Helical" evidence="1">
    <location>
        <begin position="97"/>
        <end position="119"/>
    </location>
</feature>
<proteinExistence type="predicted"/>
<feature type="transmembrane region" description="Helical" evidence="1">
    <location>
        <begin position="57"/>
        <end position="77"/>
    </location>
</feature>
<protein>
    <submittedName>
        <fullName evidence="2">DUF2975 domain-containing protein</fullName>
    </submittedName>
</protein>
<name>A0A7G9QT89_9GAMM</name>
<sequence>MDTLPLPASLRTRSARLARWTGVLLAILVLMLLTERFGAVGLSLLREGADPSVRARLGAEAAAALPEGCCIGALWWIRAALLELASGVFHTPILARALRRVGTLLALGAALALFAVPSLQRLAGADPGYLIAYDIGSIALCVVGVTLAMLAQVLERAGEVQSELDGMF</sequence>
<dbReference type="Proteomes" id="UP000515977">
    <property type="component" value="Chromosome"/>
</dbReference>
<dbReference type="EMBL" id="CP060711">
    <property type="protein sequence ID" value="QNN46564.1"/>
    <property type="molecule type" value="Genomic_DNA"/>
</dbReference>
<evidence type="ECO:0000256" key="1">
    <source>
        <dbReference type="SAM" id="Phobius"/>
    </source>
</evidence>
<evidence type="ECO:0000313" key="2">
    <source>
        <dbReference type="EMBL" id="QNN46564.1"/>
    </source>
</evidence>
<keyword evidence="1" id="KW-0812">Transmembrane</keyword>
<evidence type="ECO:0000313" key="3">
    <source>
        <dbReference type="Proteomes" id="UP000515977"/>
    </source>
</evidence>
<reference evidence="2 3" key="1">
    <citation type="submission" date="2020-08" db="EMBL/GenBank/DDBJ databases">
        <title>Genome sequence of Thermomonas brevis KACC 16975T.</title>
        <authorList>
            <person name="Hyun D.-W."/>
            <person name="Bae J.-W."/>
        </authorList>
    </citation>
    <scope>NUCLEOTIDE SEQUENCE [LARGE SCALE GENOMIC DNA]</scope>
    <source>
        <strain evidence="2 3">KACC 16975</strain>
    </source>
</reference>
<accession>A0A7G9QT89</accession>
<dbReference type="AlphaFoldDB" id="A0A7G9QT89"/>
<gene>
    <name evidence="2" type="ORF">H9L17_15615</name>
</gene>
<feature type="transmembrane region" description="Helical" evidence="1">
    <location>
        <begin position="131"/>
        <end position="154"/>
    </location>
</feature>
<feature type="transmembrane region" description="Helical" evidence="1">
    <location>
        <begin position="20"/>
        <end position="45"/>
    </location>
</feature>
<dbReference type="Pfam" id="PF11188">
    <property type="entry name" value="DUF2975"/>
    <property type="match status" value="1"/>
</dbReference>
<organism evidence="2 3">
    <name type="scientific">Thermomonas brevis</name>
    <dbReference type="NCBI Taxonomy" id="215691"/>
    <lineage>
        <taxon>Bacteria</taxon>
        <taxon>Pseudomonadati</taxon>
        <taxon>Pseudomonadota</taxon>
        <taxon>Gammaproteobacteria</taxon>
        <taxon>Lysobacterales</taxon>
        <taxon>Lysobacteraceae</taxon>
        <taxon>Thermomonas</taxon>
    </lineage>
</organism>
<dbReference type="RefSeq" id="WP_187570328.1">
    <property type="nucleotide sequence ID" value="NZ_CP060711.1"/>
</dbReference>